<name>A0ABP6ADX9_9ACTN</name>
<comment type="caution">
    <text evidence="2">The sequence shown here is derived from an EMBL/GenBank/DDBJ whole genome shotgun (WGS) entry which is preliminary data.</text>
</comment>
<dbReference type="Pfam" id="PF04149">
    <property type="entry name" value="DUF397"/>
    <property type="match status" value="1"/>
</dbReference>
<evidence type="ECO:0000313" key="2">
    <source>
        <dbReference type="EMBL" id="GAA2515295.1"/>
    </source>
</evidence>
<dbReference type="InterPro" id="IPR007278">
    <property type="entry name" value="DUF397"/>
</dbReference>
<evidence type="ECO:0000259" key="1">
    <source>
        <dbReference type="Pfam" id="PF04149"/>
    </source>
</evidence>
<evidence type="ECO:0000313" key="3">
    <source>
        <dbReference type="Proteomes" id="UP001499978"/>
    </source>
</evidence>
<gene>
    <name evidence="2" type="ORF">GCM10010201_09500</name>
</gene>
<dbReference type="EMBL" id="BAAARY010000003">
    <property type="protein sequence ID" value="GAA2515295.1"/>
    <property type="molecule type" value="Genomic_DNA"/>
</dbReference>
<feature type="domain" description="DUF397" evidence="1">
    <location>
        <begin position="27"/>
        <end position="79"/>
    </location>
</feature>
<keyword evidence="3" id="KW-1185">Reference proteome</keyword>
<organism evidence="2 3">
    <name type="scientific">Pilimelia columellifera subsp. columellifera</name>
    <dbReference type="NCBI Taxonomy" id="706583"/>
    <lineage>
        <taxon>Bacteria</taxon>
        <taxon>Bacillati</taxon>
        <taxon>Actinomycetota</taxon>
        <taxon>Actinomycetes</taxon>
        <taxon>Micromonosporales</taxon>
        <taxon>Micromonosporaceae</taxon>
        <taxon>Pilimelia</taxon>
    </lineage>
</organism>
<sequence>MTSNTLPITTQELRMTTPDFTAALPTAAWRTSSYSAATNCVEVATFADSGAAVRDSKNRAGDVLQFNADAWQGFLAGVKAGEFDRA</sequence>
<dbReference type="Proteomes" id="UP001499978">
    <property type="component" value="Unassembled WGS sequence"/>
</dbReference>
<protein>
    <recommendedName>
        <fullName evidence="1">DUF397 domain-containing protein</fullName>
    </recommendedName>
</protein>
<proteinExistence type="predicted"/>
<reference evidence="3" key="1">
    <citation type="journal article" date="2019" name="Int. J. Syst. Evol. Microbiol.">
        <title>The Global Catalogue of Microorganisms (GCM) 10K type strain sequencing project: providing services to taxonomists for standard genome sequencing and annotation.</title>
        <authorList>
            <consortium name="The Broad Institute Genomics Platform"/>
            <consortium name="The Broad Institute Genome Sequencing Center for Infectious Disease"/>
            <person name="Wu L."/>
            <person name="Ma J."/>
        </authorList>
    </citation>
    <scope>NUCLEOTIDE SEQUENCE [LARGE SCALE GENOMIC DNA]</scope>
    <source>
        <strain evidence="3">JCM 3367</strain>
    </source>
</reference>
<accession>A0ABP6ADX9</accession>